<evidence type="ECO:0000313" key="2">
    <source>
        <dbReference type="EMBL" id="NYH83314.1"/>
    </source>
</evidence>
<keyword evidence="3" id="KW-1185">Reference proteome</keyword>
<organism evidence="2 3">
    <name type="scientific">Actinopolymorpha cephalotaxi</name>
    <dbReference type="NCBI Taxonomy" id="504797"/>
    <lineage>
        <taxon>Bacteria</taxon>
        <taxon>Bacillati</taxon>
        <taxon>Actinomycetota</taxon>
        <taxon>Actinomycetes</taxon>
        <taxon>Propionibacteriales</taxon>
        <taxon>Actinopolymorphaceae</taxon>
        <taxon>Actinopolymorpha</taxon>
    </lineage>
</organism>
<keyword evidence="1" id="KW-0812">Transmembrane</keyword>
<comment type="caution">
    <text evidence="2">The sequence shown here is derived from an EMBL/GenBank/DDBJ whole genome shotgun (WGS) entry which is preliminary data.</text>
</comment>
<proteinExistence type="predicted"/>
<dbReference type="EC" id="1.8.5.2" evidence="2"/>
<dbReference type="GO" id="GO:0043831">
    <property type="term" value="F:thiosulfate dehydrogenase (quinone) activity"/>
    <property type="evidence" value="ECO:0007669"/>
    <property type="project" value="UniProtKB-EC"/>
</dbReference>
<dbReference type="EMBL" id="JACBZA010000001">
    <property type="protein sequence ID" value="NYH83314.1"/>
    <property type="molecule type" value="Genomic_DNA"/>
</dbReference>
<evidence type="ECO:0000256" key="1">
    <source>
        <dbReference type="SAM" id="Phobius"/>
    </source>
</evidence>
<evidence type="ECO:0000313" key="3">
    <source>
        <dbReference type="Proteomes" id="UP000533017"/>
    </source>
</evidence>
<name>A0ABX2S1X9_9ACTN</name>
<sequence length="141" mass="14406">MATSRPRPGAGAGRWLAVLRLATGALCVWMLVEDALASRYPAGIAPNHVGWVGESGWFRVAVFAGLAAVAAAVLLGVCLRGAALVGGALVLGVAGTGGWLVPGLLAVVALMVCAGTAAGEVWGFGRTWANHPVVRRNPWLR</sequence>
<keyword evidence="1" id="KW-1133">Transmembrane helix</keyword>
<accession>A0ABX2S1X9</accession>
<dbReference type="RefSeq" id="WP_092884370.1">
    <property type="nucleotide sequence ID" value="NZ_FOOI01000009.1"/>
</dbReference>
<reference evidence="2 3" key="1">
    <citation type="submission" date="2020-07" db="EMBL/GenBank/DDBJ databases">
        <title>Sequencing the genomes of 1000 actinobacteria strains.</title>
        <authorList>
            <person name="Klenk H.-P."/>
        </authorList>
    </citation>
    <scope>NUCLEOTIDE SEQUENCE [LARGE SCALE GENOMIC DNA]</scope>
    <source>
        <strain evidence="2 3">DSM 45117</strain>
    </source>
</reference>
<dbReference type="Proteomes" id="UP000533017">
    <property type="component" value="Unassembled WGS sequence"/>
</dbReference>
<feature type="transmembrane region" description="Helical" evidence="1">
    <location>
        <begin position="107"/>
        <end position="125"/>
    </location>
</feature>
<feature type="transmembrane region" description="Helical" evidence="1">
    <location>
        <begin position="56"/>
        <end position="75"/>
    </location>
</feature>
<keyword evidence="2" id="KW-0560">Oxidoreductase</keyword>
<gene>
    <name evidence="2" type="ORF">FHR37_002165</name>
</gene>
<feature type="transmembrane region" description="Helical" evidence="1">
    <location>
        <begin position="12"/>
        <end position="32"/>
    </location>
</feature>
<keyword evidence="1" id="KW-0472">Membrane</keyword>
<feature type="transmembrane region" description="Helical" evidence="1">
    <location>
        <begin position="82"/>
        <end position="101"/>
    </location>
</feature>
<protein>
    <submittedName>
        <fullName evidence="2">Thiosulfate dehydrogenase [quinone] large subunit</fullName>
        <ecNumber evidence="2">1.8.5.2</ecNumber>
    </submittedName>
</protein>